<evidence type="ECO:0000256" key="5">
    <source>
        <dbReference type="HAMAP-Rule" id="MF_00844"/>
    </source>
</evidence>
<dbReference type="OrthoDB" id="9766163at2"/>
<evidence type="ECO:0000256" key="3">
    <source>
        <dbReference type="ARBA" id="ARBA00022884"/>
    </source>
</evidence>
<proteinExistence type="inferred from homology"/>
<evidence type="ECO:0000256" key="4">
    <source>
        <dbReference type="ARBA" id="ARBA00022917"/>
    </source>
</evidence>
<evidence type="ECO:0000259" key="6">
    <source>
        <dbReference type="Pfam" id="PF05670"/>
    </source>
</evidence>
<dbReference type="HAMAP" id="MF_00844_B">
    <property type="entry name" value="RqcH_B"/>
    <property type="match status" value="1"/>
</dbReference>
<dbReference type="GO" id="GO:0019843">
    <property type="term" value="F:rRNA binding"/>
    <property type="evidence" value="ECO:0007669"/>
    <property type="project" value="UniProtKB-UniRule"/>
</dbReference>
<dbReference type="EMBL" id="LT906462">
    <property type="protein sequence ID" value="SNV71320.1"/>
    <property type="molecule type" value="Genomic_DNA"/>
</dbReference>
<dbReference type="GO" id="GO:0043023">
    <property type="term" value="F:ribosomal large subunit binding"/>
    <property type="evidence" value="ECO:0007669"/>
    <property type="project" value="UniProtKB-UniRule"/>
</dbReference>
<keyword evidence="4 5" id="KW-0648">Protein biosynthesis</keyword>
<keyword evidence="3 5" id="KW-0694">RNA-binding</keyword>
<name>A0A239ZKG2_9STAP</name>
<dbReference type="Pfam" id="PF05670">
    <property type="entry name" value="NFACT-R_1"/>
    <property type="match status" value="1"/>
</dbReference>
<gene>
    <name evidence="7" type="primary">spsE</name>
    <name evidence="5" type="synonym">rqcH</name>
    <name evidence="7" type="ORF">SAMEA4384403_01622</name>
</gene>
<dbReference type="Proteomes" id="UP000242084">
    <property type="component" value="Chromosome 1"/>
</dbReference>
<dbReference type="InterPro" id="IPR008532">
    <property type="entry name" value="NFACT_RNA-bd"/>
</dbReference>
<dbReference type="PANTHER" id="PTHR15239:SF6">
    <property type="entry name" value="RIBOSOME QUALITY CONTROL COMPLEX SUBUNIT NEMF"/>
    <property type="match status" value="1"/>
</dbReference>
<evidence type="ECO:0000256" key="1">
    <source>
        <dbReference type="ARBA" id="ARBA00022555"/>
    </source>
</evidence>
<comment type="function">
    <text evidence="5">Key component of the ribosome quality control system (RQC), a ribosome-associated complex that mediates the extraction of incompletely synthesized nascent chains from stalled ribosomes and their subsequent degradation. RqcH recruits Ala-charged tRNA, and with RqcP directs the elongation of stalled nascent chains on 50S ribosomal subunits, leading to non-templated C-terminal alanine extensions (Ala tail). The Ala tail promotes nascent chain degradation. May add between 1 and at least 8 Ala residues. Binds to stalled 50S ribosomal subunits.</text>
</comment>
<dbReference type="Gene3D" id="3.40.970.40">
    <property type="entry name" value="fibrinogen binding protein from staphylococcus aureus domain like"/>
    <property type="match status" value="1"/>
</dbReference>
<sequence length="563" mass="65581">MAFDGLFTRKIIEDLQSLVSGRIHKITEPSSDTIILTIRSERTNKQLLLNTHANFSRFHLTKQKYDNPFDPPMFLRVLRKHLDGGIIQSIKQIGNDRLIEIDIHSRDEIGDLRKRTLILEIMGRHSNIILVDSERKIIDGFKHHTPNTNTARTIMPGFKYELPPTAKKVNPFTVDDVVKYIDFNSGKIDRQLLQQFEGFSPLITKEIVSRRPFMNQTTLVEAFDEVINDVQKEPTPVIYSDEETGKEIFYFMPLHAYGNDYKTFDTIHECLDRFFESRGERERVKQRALDLVKIVDQHLQKNRHKLEKLINEQQEASTKDIQQLYGELITANMYQINQGDKTLETINYYNNEPITIPLNPTKSPSMNAQYYYKQYNRLKTREIELEKQIKLTQENILYFESLEQQLSHISVEDIDDIREELEDEGIVKKRKNKNKKKSNKVSVTTFTSSDGQTILLGKNNKQNDYLTNRLARKHQLWFHTKDIPGSHVVIQEDQPTETTIKEAAMIAGFYSKASQSGQIPVDYTEIRHVHKPSGAKPGFVTYDHQTTLYVTTDYDDIKKLLKQ</sequence>
<dbReference type="Pfam" id="PF05833">
    <property type="entry name" value="NFACT_N"/>
    <property type="match status" value="1"/>
</dbReference>
<reference evidence="7 8" key="1">
    <citation type="submission" date="2017-06" db="EMBL/GenBank/DDBJ databases">
        <authorList>
            <consortium name="Pathogen Informatics"/>
        </authorList>
    </citation>
    <scope>NUCLEOTIDE SEQUENCE [LARGE SCALE GENOMIC DNA]</scope>
    <source>
        <strain evidence="7 8">NCTC13839</strain>
    </source>
</reference>
<organism evidence="7 8">
    <name type="scientific">Mammaliicoccus stepanovicii</name>
    <dbReference type="NCBI Taxonomy" id="643214"/>
    <lineage>
        <taxon>Bacteria</taxon>
        <taxon>Bacillati</taxon>
        <taxon>Bacillota</taxon>
        <taxon>Bacilli</taxon>
        <taxon>Bacillales</taxon>
        <taxon>Staphylococcaceae</taxon>
        <taxon>Mammaliicoccus</taxon>
    </lineage>
</organism>
<dbReference type="InterPro" id="IPR043682">
    <property type="entry name" value="RqcH_bacterial"/>
</dbReference>
<comment type="similarity">
    <text evidence="5">Belongs to the NEMF family.</text>
</comment>
<keyword evidence="1 5" id="KW-0820">tRNA-binding</keyword>
<accession>A0A239ZKG2</accession>
<dbReference type="GO" id="GO:0000049">
    <property type="term" value="F:tRNA binding"/>
    <property type="evidence" value="ECO:0007669"/>
    <property type="project" value="UniProtKB-UniRule"/>
</dbReference>
<evidence type="ECO:0000313" key="7">
    <source>
        <dbReference type="EMBL" id="SNV71320.1"/>
    </source>
</evidence>
<dbReference type="KEGG" id="sste:SAMEA4384403_1622"/>
<feature type="domain" description="NFACT RNA-binding" evidence="6">
    <location>
        <begin position="443"/>
        <end position="534"/>
    </location>
</feature>
<dbReference type="Gene3D" id="1.10.8.50">
    <property type="match status" value="1"/>
</dbReference>
<dbReference type="FunFam" id="2.30.310.10:FF:000004">
    <property type="entry name" value="Fibronectin-binding protein A"/>
    <property type="match status" value="1"/>
</dbReference>
<dbReference type="Gene3D" id="2.30.310.10">
    <property type="entry name" value="ibrinogen binding protein from staphylococcus aureus domain"/>
    <property type="match status" value="1"/>
</dbReference>
<protein>
    <recommendedName>
        <fullName evidence="5">Rqc2 homolog RqcH</fullName>
        <shortName evidence="5">RqcH</shortName>
    </recommendedName>
</protein>
<dbReference type="GO" id="GO:0072344">
    <property type="term" value="P:rescue of stalled ribosome"/>
    <property type="evidence" value="ECO:0007669"/>
    <property type="project" value="UniProtKB-UniRule"/>
</dbReference>
<comment type="subunit">
    <text evidence="5">Associates with stalled 50S ribosomal subunits. Binds to RqcP.</text>
</comment>
<dbReference type="AlphaFoldDB" id="A0A239ZKG2"/>
<evidence type="ECO:0000256" key="2">
    <source>
        <dbReference type="ARBA" id="ARBA00022730"/>
    </source>
</evidence>
<evidence type="ECO:0000313" key="8">
    <source>
        <dbReference type="Proteomes" id="UP000242084"/>
    </source>
</evidence>
<keyword evidence="2 5" id="KW-0699">rRNA-binding</keyword>
<keyword evidence="8" id="KW-1185">Reference proteome</keyword>
<dbReference type="RefSeq" id="WP_095088459.1">
    <property type="nucleotide sequence ID" value="NZ_BMDM01000004.1"/>
</dbReference>
<dbReference type="InterPro" id="IPR051608">
    <property type="entry name" value="RQC_Subunit_NEMF"/>
</dbReference>
<dbReference type="PANTHER" id="PTHR15239">
    <property type="entry name" value="NUCLEAR EXPORT MEDIATOR FACTOR NEMF"/>
    <property type="match status" value="1"/>
</dbReference>
<dbReference type="GO" id="GO:1990112">
    <property type="term" value="C:RQC complex"/>
    <property type="evidence" value="ECO:0007669"/>
    <property type="project" value="TreeGrafter"/>
</dbReference>